<feature type="transmembrane region" description="Helical" evidence="1">
    <location>
        <begin position="21"/>
        <end position="42"/>
    </location>
</feature>
<protein>
    <submittedName>
        <fullName evidence="2">(Mediterranean fruit fly) hypothetical protein</fullName>
    </submittedName>
</protein>
<dbReference type="AlphaFoldDB" id="A0A811U3E7"/>
<evidence type="ECO:0000256" key="1">
    <source>
        <dbReference type="SAM" id="Phobius"/>
    </source>
</evidence>
<keyword evidence="3" id="KW-1185">Reference proteome</keyword>
<dbReference type="Proteomes" id="UP000606786">
    <property type="component" value="Unassembled WGS sequence"/>
</dbReference>
<name>A0A811U3E7_CERCA</name>
<evidence type="ECO:0000313" key="2">
    <source>
        <dbReference type="EMBL" id="CAD6993672.1"/>
    </source>
</evidence>
<dbReference type="EMBL" id="CAJHJT010000001">
    <property type="protein sequence ID" value="CAD6993672.1"/>
    <property type="molecule type" value="Genomic_DNA"/>
</dbReference>
<evidence type="ECO:0000313" key="3">
    <source>
        <dbReference type="Proteomes" id="UP000606786"/>
    </source>
</evidence>
<accession>A0A811U3E7</accession>
<sequence length="96" mass="10821">MKQLKRNASNSTSQLLCEQTALLLAAFDCPIIKVLTIIYLYLCQKSSRAEGQGQTLRSRHPLTPQLVGPFVVARFYNSIHPCDPCQQLTLKLLFDI</sequence>
<reference evidence="2" key="1">
    <citation type="submission" date="2020-11" db="EMBL/GenBank/DDBJ databases">
        <authorList>
            <person name="Whitehead M."/>
        </authorList>
    </citation>
    <scope>NUCLEOTIDE SEQUENCE</scope>
    <source>
        <strain evidence="2">EGII</strain>
    </source>
</reference>
<keyword evidence="1" id="KW-0472">Membrane</keyword>
<comment type="caution">
    <text evidence="2">The sequence shown here is derived from an EMBL/GenBank/DDBJ whole genome shotgun (WGS) entry which is preliminary data.</text>
</comment>
<keyword evidence="1" id="KW-0812">Transmembrane</keyword>
<keyword evidence="1" id="KW-1133">Transmembrane helix</keyword>
<gene>
    <name evidence="2" type="ORF">CCAP1982_LOCUS2478</name>
</gene>
<organism evidence="2 3">
    <name type="scientific">Ceratitis capitata</name>
    <name type="common">Mediterranean fruit fly</name>
    <name type="synonym">Tephritis capitata</name>
    <dbReference type="NCBI Taxonomy" id="7213"/>
    <lineage>
        <taxon>Eukaryota</taxon>
        <taxon>Metazoa</taxon>
        <taxon>Ecdysozoa</taxon>
        <taxon>Arthropoda</taxon>
        <taxon>Hexapoda</taxon>
        <taxon>Insecta</taxon>
        <taxon>Pterygota</taxon>
        <taxon>Neoptera</taxon>
        <taxon>Endopterygota</taxon>
        <taxon>Diptera</taxon>
        <taxon>Brachycera</taxon>
        <taxon>Muscomorpha</taxon>
        <taxon>Tephritoidea</taxon>
        <taxon>Tephritidae</taxon>
        <taxon>Ceratitis</taxon>
        <taxon>Ceratitis</taxon>
    </lineage>
</organism>
<proteinExistence type="predicted"/>